<name>A0ABR3F0V0_9AGAR</name>
<evidence type="ECO:0000313" key="1">
    <source>
        <dbReference type="EMBL" id="KAL0568819.1"/>
    </source>
</evidence>
<evidence type="ECO:0000313" key="2">
    <source>
        <dbReference type="Proteomes" id="UP001465976"/>
    </source>
</evidence>
<protein>
    <submittedName>
        <fullName evidence="1">Uncharacterized protein</fullName>
    </submittedName>
</protein>
<accession>A0ABR3F0V0</accession>
<reference evidence="1 2" key="1">
    <citation type="submission" date="2024-02" db="EMBL/GenBank/DDBJ databases">
        <title>A draft genome for the cacao thread blight pathogen Marasmius crinis-equi.</title>
        <authorList>
            <person name="Cohen S.P."/>
            <person name="Baruah I.K."/>
            <person name="Amoako-Attah I."/>
            <person name="Bukari Y."/>
            <person name="Meinhardt L.W."/>
            <person name="Bailey B.A."/>
        </authorList>
    </citation>
    <scope>NUCLEOTIDE SEQUENCE [LARGE SCALE GENOMIC DNA]</scope>
    <source>
        <strain evidence="1 2">GH-76</strain>
    </source>
</reference>
<gene>
    <name evidence="1" type="ORF">V5O48_013163</name>
</gene>
<organism evidence="1 2">
    <name type="scientific">Marasmius crinis-equi</name>
    <dbReference type="NCBI Taxonomy" id="585013"/>
    <lineage>
        <taxon>Eukaryota</taxon>
        <taxon>Fungi</taxon>
        <taxon>Dikarya</taxon>
        <taxon>Basidiomycota</taxon>
        <taxon>Agaricomycotina</taxon>
        <taxon>Agaricomycetes</taxon>
        <taxon>Agaricomycetidae</taxon>
        <taxon>Agaricales</taxon>
        <taxon>Marasmiineae</taxon>
        <taxon>Marasmiaceae</taxon>
        <taxon>Marasmius</taxon>
    </lineage>
</organism>
<sequence>MQRAPAPYLCIRSIGVGVLSAGYGVSLRLRIERPKRAEDHGQVKEGEVIGLATVGLTTETQDSTRCDRPKTLKKLPSSCYLTTSNVTHPQDIPPLTIPPSFSVTSAIAKGGAGTHSCCFTEFGVRGFAFQAFFPSAFA</sequence>
<dbReference type="EMBL" id="JBAHYK010001253">
    <property type="protein sequence ID" value="KAL0568819.1"/>
    <property type="molecule type" value="Genomic_DNA"/>
</dbReference>
<proteinExistence type="predicted"/>
<keyword evidence="2" id="KW-1185">Reference proteome</keyword>
<comment type="caution">
    <text evidence="1">The sequence shown here is derived from an EMBL/GenBank/DDBJ whole genome shotgun (WGS) entry which is preliminary data.</text>
</comment>
<dbReference type="Proteomes" id="UP001465976">
    <property type="component" value="Unassembled WGS sequence"/>
</dbReference>